<dbReference type="SUPFAM" id="SSF57756">
    <property type="entry name" value="Retrovirus zinc finger-like domains"/>
    <property type="match status" value="1"/>
</dbReference>
<dbReference type="Gene3D" id="4.10.60.10">
    <property type="entry name" value="Zinc finger, CCHC-type"/>
    <property type="match status" value="1"/>
</dbReference>
<gene>
    <name evidence="4" type="ORF">RFULGI_LOCUS1431</name>
</gene>
<feature type="region of interest" description="Disordered" evidence="2">
    <location>
        <begin position="204"/>
        <end position="228"/>
    </location>
</feature>
<dbReference type="EMBL" id="CAJVPZ010000871">
    <property type="protein sequence ID" value="CAG8478404.1"/>
    <property type="molecule type" value="Genomic_DNA"/>
</dbReference>
<evidence type="ECO:0000313" key="4">
    <source>
        <dbReference type="EMBL" id="CAG8478404.1"/>
    </source>
</evidence>
<feature type="compositionally biased region" description="Polar residues" evidence="2">
    <location>
        <begin position="260"/>
        <end position="269"/>
    </location>
</feature>
<keyword evidence="1" id="KW-0862">Zinc</keyword>
<dbReference type="InterPro" id="IPR001878">
    <property type="entry name" value="Znf_CCHC"/>
</dbReference>
<organism evidence="4 5">
    <name type="scientific">Racocetra fulgida</name>
    <dbReference type="NCBI Taxonomy" id="60492"/>
    <lineage>
        <taxon>Eukaryota</taxon>
        <taxon>Fungi</taxon>
        <taxon>Fungi incertae sedis</taxon>
        <taxon>Mucoromycota</taxon>
        <taxon>Glomeromycotina</taxon>
        <taxon>Glomeromycetes</taxon>
        <taxon>Diversisporales</taxon>
        <taxon>Gigasporaceae</taxon>
        <taxon>Racocetra</taxon>
    </lineage>
</organism>
<feature type="region of interest" description="Disordered" evidence="2">
    <location>
        <begin position="254"/>
        <end position="326"/>
    </location>
</feature>
<evidence type="ECO:0000259" key="3">
    <source>
        <dbReference type="PROSITE" id="PS50158"/>
    </source>
</evidence>
<feature type="domain" description="CCHC-type" evidence="3">
    <location>
        <begin position="92"/>
        <end position="108"/>
    </location>
</feature>
<sequence length="344" mass="40097">MSKAQSEFGSYIQKYSSYAKSDNNNYESGKQRSPRSRCTTPEPIFDNKRQIERKQSNHQLCSSKYLHPDQPSPHSSRNIRTSPEPSSKNEVRCCKCGQTGHFTSECPQHNDQSQPNSQFPQFQHQSQQPPFDQRQVLNFSKSMNKNYPDSYHDHSYSSWNKSKTLDSNINNDILNNKFINRSPQEYQQSYSVCSQYDKLEQNYSRSTPRNHQNQSHSLKNKRAKSEQNINQSYQKSQLNHQLQQSQQPFFIKSKNKHTTPEPSTKNNNQNHKREQNEHFKKDNQQFRDQSHQKPKQSQQSQQNGPSPTVIVNFVPSQKAPKQEPALCVRLVKKKSDLTNGRGFS</sequence>
<feature type="region of interest" description="Disordered" evidence="2">
    <location>
        <begin position="17"/>
        <end position="91"/>
    </location>
</feature>
<dbReference type="GO" id="GO:0003676">
    <property type="term" value="F:nucleic acid binding"/>
    <property type="evidence" value="ECO:0007669"/>
    <property type="project" value="InterPro"/>
</dbReference>
<proteinExistence type="predicted"/>
<accession>A0A9N8W9J4</accession>
<feature type="compositionally biased region" description="Polar residues" evidence="2">
    <location>
        <begin position="204"/>
        <end position="217"/>
    </location>
</feature>
<name>A0A9N8W9J4_9GLOM</name>
<feature type="compositionally biased region" description="Basic and acidic residues" evidence="2">
    <location>
        <begin position="45"/>
        <end position="55"/>
    </location>
</feature>
<evidence type="ECO:0000256" key="1">
    <source>
        <dbReference type="PROSITE-ProRule" id="PRU00047"/>
    </source>
</evidence>
<comment type="caution">
    <text evidence="4">The sequence shown here is derived from an EMBL/GenBank/DDBJ whole genome shotgun (WGS) entry which is preliminary data.</text>
</comment>
<feature type="region of interest" description="Disordered" evidence="2">
    <location>
        <begin position="106"/>
        <end position="130"/>
    </location>
</feature>
<keyword evidence="5" id="KW-1185">Reference proteome</keyword>
<dbReference type="OrthoDB" id="2438123at2759"/>
<feature type="compositionally biased region" description="Polar residues" evidence="2">
    <location>
        <begin position="17"/>
        <end position="28"/>
    </location>
</feature>
<feature type="compositionally biased region" description="Basic and acidic residues" evidence="2">
    <location>
        <begin position="271"/>
        <end position="291"/>
    </location>
</feature>
<dbReference type="Proteomes" id="UP000789396">
    <property type="component" value="Unassembled WGS sequence"/>
</dbReference>
<feature type="compositionally biased region" description="Polar residues" evidence="2">
    <location>
        <begin position="72"/>
        <end position="86"/>
    </location>
</feature>
<protein>
    <submittedName>
        <fullName evidence="4">15057_t:CDS:1</fullName>
    </submittedName>
</protein>
<dbReference type="InterPro" id="IPR036875">
    <property type="entry name" value="Znf_CCHC_sf"/>
</dbReference>
<dbReference type="GO" id="GO:0008270">
    <property type="term" value="F:zinc ion binding"/>
    <property type="evidence" value="ECO:0007669"/>
    <property type="project" value="UniProtKB-KW"/>
</dbReference>
<keyword evidence="1" id="KW-0479">Metal-binding</keyword>
<evidence type="ECO:0000256" key="2">
    <source>
        <dbReference type="SAM" id="MobiDB-lite"/>
    </source>
</evidence>
<reference evidence="4" key="1">
    <citation type="submission" date="2021-06" db="EMBL/GenBank/DDBJ databases">
        <authorList>
            <person name="Kallberg Y."/>
            <person name="Tangrot J."/>
            <person name="Rosling A."/>
        </authorList>
    </citation>
    <scope>NUCLEOTIDE SEQUENCE</scope>
    <source>
        <strain evidence="4">IN212</strain>
    </source>
</reference>
<keyword evidence="1" id="KW-0863">Zinc-finger</keyword>
<feature type="compositionally biased region" description="Low complexity" evidence="2">
    <location>
        <begin position="112"/>
        <end position="130"/>
    </location>
</feature>
<evidence type="ECO:0000313" key="5">
    <source>
        <dbReference type="Proteomes" id="UP000789396"/>
    </source>
</evidence>
<dbReference type="PROSITE" id="PS50158">
    <property type="entry name" value="ZF_CCHC"/>
    <property type="match status" value="1"/>
</dbReference>
<dbReference type="AlphaFoldDB" id="A0A9N8W9J4"/>